<reference evidence="2" key="1">
    <citation type="journal article" date="2019" name="Plant Biotechnol. J.">
        <title>Genome sequencing of the Australian wild diploid species Gossypium australe highlights disease resistance and delayed gland morphogenesis.</title>
        <authorList>
            <person name="Cai Y."/>
            <person name="Cai X."/>
            <person name="Wang Q."/>
            <person name="Wang P."/>
            <person name="Zhang Y."/>
            <person name="Cai C."/>
            <person name="Xu Y."/>
            <person name="Wang K."/>
            <person name="Zhou Z."/>
            <person name="Wang C."/>
            <person name="Geng S."/>
            <person name="Li B."/>
            <person name="Dong Q."/>
            <person name="Hou Y."/>
            <person name="Wang H."/>
            <person name="Ai P."/>
            <person name="Liu Z."/>
            <person name="Yi F."/>
            <person name="Sun M."/>
            <person name="An G."/>
            <person name="Cheng J."/>
            <person name="Zhang Y."/>
            <person name="Shi Q."/>
            <person name="Xie Y."/>
            <person name="Shi X."/>
            <person name="Chang Y."/>
            <person name="Huang F."/>
            <person name="Chen Y."/>
            <person name="Hong S."/>
            <person name="Mi L."/>
            <person name="Sun Q."/>
            <person name="Zhang L."/>
            <person name="Zhou B."/>
            <person name="Peng R."/>
            <person name="Zhang X."/>
            <person name="Liu F."/>
        </authorList>
    </citation>
    <scope>NUCLEOTIDE SEQUENCE [LARGE SCALE GENOMIC DNA]</scope>
    <source>
        <strain evidence="2">cv. PA1801</strain>
    </source>
</reference>
<evidence type="ECO:0000313" key="1">
    <source>
        <dbReference type="EMBL" id="KAA3476924.1"/>
    </source>
</evidence>
<accession>A0A5B6W6Q1</accession>
<dbReference type="EMBL" id="SMMG02000004">
    <property type="protein sequence ID" value="KAA3476924.1"/>
    <property type="molecule type" value="Genomic_DNA"/>
</dbReference>
<comment type="caution">
    <text evidence="1">The sequence shown here is derived from an EMBL/GenBank/DDBJ whole genome shotgun (WGS) entry which is preliminary data.</text>
</comment>
<dbReference type="AlphaFoldDB" id="A0A5B6W6Q1"/>
<organism evidence="1 2">
    <name type="scientific">Gossypium australe</name>
    <dbReference type="NCBI Taxonomy" id="47621"/>
    <lineage>
        <taxon>Eukaryota</taxon>
        <taxon>Viridiplantae</taxon>
        <taxon>Streptophyta</taxon>
        <taxon>Embryophyta</taxon>
        <taxon>Tracheophyta</taxon>
        <taxon>Spermatophyta</taxon>
        <taxon>Magnoliopsida</taxon>
        <taxon>eudicotyledons</taxon>
        <taxon>Gunneridae</taxon>
        <taxon>Pentapetalae</taxon>
        <taxon>rosids</taxon>
        <taxon>malvids</taxon>
        <taxon>Malvales</taxon>
        <taxon>Malvaceae</taxon>
        <taxon>Malvoideae</taxon>
        <taxon>Gossypium</taxon>
    </lineage>
</organism>
<keyword evidence="2" id="KW-1185">Reference proteome</keyword>
<proteinExistence type="predicted"/>
<dbReference type="PANTHER" id="PTHR33116">
    <property type="entry name" value="REVERSE TRANSCRIPTASE ZINC-BINDING DOMAIN-CONTAINING PROTEIN-RELATED-RELATED"/>
    <property type="match status" value="1"/>
</dbReference>
<evidence type="ECO:0000313" key="2">
    <source>
        <dbReference type="Proteomes" id="UP000325315"/>
    </source>
</evidence>
<protein>
    <submittedName>
        <fullName evidence="1">WW/Rsp5/WWP</fullName>
    </submittedName>
</protein>
<dbReference type="PANTHER" id="PTHR33116:SF86">
    <property type="entry name" value="REVERSE TRANSCRIPTASE DOMAIN-CONTAINING PROTEIN"/>
    <property type="match status" value="1"/>
</dbReference>
<sequence length="148" mass="17618">MKAIIKEYEMAFEKMAYQLWWDALKLVFQKLKDQLLARINNWSTCLLLQGGKETFIKSVLQTIPTYTIGCFLLPNSLCKDIEAIIAKYWWQKGHVSHVLKAKYYPNTTFMEVRFGYYLSLPWRSIWRAKWLLESETIWQIGNGSRIRI</sequence>
<gene>
    <name evidence="1" type="ORF">EPI10_010855</name>
</gene>
<dbReference type="OrthoDB" id="1929473at2759"/>
<dbReference type="Proteomes" id="UP000325315">
    <property type="component" value="Unassembled WGS sequence"/>
</dbReference>
<name>A0A5B6W6Q1_9ROSI</name>